<evidence type="ECO:0000256" key="5">
    <source>
        <dbReference type="ARBA" id="ARBA00023204"/>
    </source>
</evidence>
<feature type="domain" description="RecA family profile 1" evidence="8">
    <location>
        <begin position="1"/>
        <end position="105"/>
    </location>
</feature>
<dbReference type="SUPFAM" id="SSF52540">
    <property type="entry name" value="P-loop containing nucleoside triphosphate hydrolases"/>
    <property type="match status" value="1"/>
</dbReference>
<dbReference type="GO" id="GO:0033065">
    <property type="term" value="C:Rad51C-XRCC3 complex"/>
    <property type="evidence" value="ECO:0007669"/>
    <property type="project" value="TreeGrafter"/>
</dbReference>
<dbReference type="InterPro" id="IPR052093">
    <property type="entry name" value="HR_Repair_Mediator"/>
</dbReference>
<dbReference type="InterPro" id="IPR013632">
    <property type="entry name" value="Rad51_C"/>
</dbReference>
<dbReference type="GO" id="GO:0000400">
    <property type="term" value="F:four-way junction DNA binding"/>
    <property type="evidence" value="ECO:0007669"/>
    <property type="project" value="TreeGrafter"/>
</dbReference>
<keyword evidence="2" id="KW-0547">Nucleotide-binding</keyword>
<evidence type="ECO:0000256" key="3">
    <source>
        <dbReference type="ARBA" id="ARBA00022763"/>
    </source>
</evidence>
<dbReference type="PROSITE" id="PS50162">
    <property type="entry name" value="RECA_2"/>
    <property type="match status" value="1"/>
</dbReference>
<keyword evidence="3" id="KW-0227">DNA damage</keyword>
<dbReference type="GO" id="GO:0000707">
    <property type="term" value="P:meiotic DNA recombinase assembly"/>
    <property type="evidence" value="ECO:0007669"/>
    <property type="project" value="TreeGrafter"/>
</dbReference>
<evidence type="ECO:0000256" key="7">
    <source>
        <dbReference type="ARBA" id="ARBA00040674"/>
    </source>
</evidence>
<keyword evidence="10" id="KW-1185">Reference proteome</keyword>
<dbReference type="GO" id="GO:0140664">
    <property type="term" value="F:ATP-dependent DNA damage sensor activity"/>
    <property type="evidence" value="ECO:0007669"/>
    <property type="project" value="InterPro"/>
</dbReference>
<dbReference type="GO" id="GO:0007131">
    <property type="term" value="P:reciprocal meiotic recombination"/>
    <property type="evidence" value="ECO:0007669"/>
    <property type="project" value="TreeGrafter"/>
</dbReference>
<keyword evidence="5" id="KW-0234">DNA repair</keyword>
<dbReference type="InterPro" id="IPR020588">
    <property type="entry name" value="RecA_ATP-bd"/>
</dbReference>
<name>A0AAV2Z332_9STRA</name>
<keyword evidence="6" id="KW-0539">Nucleus</keyword>
<reference evidence="9" key="2">
    <citation type="journal article" date="2023" name="Microbiol Resour">
        <title>Decontamination and Annotation of the Draft Genome Sequence of the Oomycete Lagenidium giganteum ARSEF 373.</title>
        <authorList>
            <person name="Morgan W.R."/>
            <person name="Tartar A."/>
        </authorList>
    </citation>
    <scope>NUCLEOTIDE SEQUENCE</scope>
    <source>
        <strain evidence="9">ARSEF 373</strain>
    </source>
</reference>
<dbReference type="AlphaFoldDB" id="A0AAV2Z332"/>
<evidence type="ECO:0000313" key="10">
    <source>
        <dbReference type="Proteomes" id="UP001146120"/>
    </source>
</evidence>
<dbReference type="Gene3D" id="3.40.50.300">
    <property type="entry name" value="P-loop containing nucleotide triphosphate hydrolases"/>
    <property type="match status" value="1"/>
</dbReference>
<evidence type="ECO:0000313" key="9">
    <source>
        <dbReference type="EMBL" id="DBA00167.1"/>
    </source>
</evidence>
<protein>
    <recommendedName>
        <fullName evidence="7">DNA repair protein RAD51 homolog 3</fullName>
    </recommendedName>
</protein>
<dbReference type="GO" id="GO:0008821">
    <property type="term" value="F:crossover junction DNA endonuclease activity"/>
    <property type="evidence" value="ECO:0007669"/>
    <property type="project" value="TreeGrafter"/>
</dbReference>
<evidence type="ECO:0000256" key="4">
    <source>
        <dbReference type="ARBA" id="ARBA00022840"/>
    </source>
</evidence>
<comment type="caution">
    <text evidence="9">The sequence shown here is derived from an EMBL/GenBank/DDBJ whole genome shotgun (WGS) entry which is preliminary data.</text>
</comment>
<evidence type="ECO:0000259" key="8">
    <source>
        <dbReference type="PROSITE" id="PS50162"/>
    </source>
</evidence>
<accession>A0AAV2Z332</accession>
<dbReference type="GO" id="GO:0033063">
    <property type="term" value="C:Rad51B-Rad51C-Rad51D-XRCC2 complex"/>
    <property type="evidence" value="ECO:0007669"/>
    <property type="project" value="TreeGrafter"/>
</dbReference>
<evidence type="ECO:0000256" key="1">
    <source>
        <dbReference type="ARBA" id="ARBA00004123"/>
    </source>
</evidence>
<reference evidence="9" key="1">
    <citation type="submission" date="2022-11" db="EMBL/GenBank/DDBJ databases">
        <authorList>
            <person name="Morgan W.R."/>
            <person name="Tartar A."/>
        </authorList>
    </citation>
    <scope>NUCLEOTIDE SEQUENCE</scope>
    <source>
        <strain evidence="9">ARSEF 373</strain>
    </source>
</reference>
<dbReference type="Proteomes" id="UP001146120">
    <property type="component" value="Unassembled WGS sequence"/>
</dbReference>
<dbReference type="GO" id="GO:0005657">
    <property type="term" value="C:replication fork"/>
    <property type="evidence" value="ECO:0007669"/>
    <property type="project" value="TreeGrafter"/>
</dbReference>
<dbReference type="Pfam" id="PF08423">
    <property type="entry name" value="Rad51"/>
    <property type="match status" value="1"/>
</dbReference>
<dbReference type="GO" id="GO:0005524">
    <property type="term" value="F:ATP binding"/>
    <property type="evidence" value="ECO:0007669"/>
    <property type="project" value="UniProtKB-KW"/>
</dbReference>
<dbReference type="InterPro" id="IPR027417">
    <property type="entry name" value="P-loop_NTPase"/>
</dbReference>
<gene>
    <name evidence="9" type="ORF">N0F65_007792</name>
</gene>
<dbReference type="PANTHER" id="PTHR46239">
    <property type="entry name" value="DNA REPAIR PROTEIN RAD51 HOMOLOG 3 RAD51C"/>
    <property type="match status" value="1"/>
</dbReference>
<keyword evidence="4" id="KW-0067">ATP-binding</keyword>
<organism evidence="9 10">
    <name type="scientific">Lagenidium giganteum</name>
    <dbReference type="NCBI Taxonomy" id="4803"/>
    <lineage>
        <taxon>Eukaryota</taxon>
        <taxon>Sar</taxon>
        <taxon>Stramenopiles</taxon>
        <taxon>Oomycota</taxon>
        <taxon>Peronosporomycetes</taxon>
        <taxon>Pythiales</taxon>
        <taxon>Pythiaceae</taxon>
    </lineage>
</organism>
<evidence type="ECO:0000256" key="6">
    <source>
        <dbReference type="ARBA" id="ARBA00023242"/>
    </source>
</evidence>
<dbReference type="EMBL" id="DAKRPA010000068">
    <property type="protein sequence ID" value="DBA00167.1"/>
    <property type="molecule type" value="Genomic_DNA"/>
</dbReference>
<dbReference type="PANTHER" id="PTHR46239:SF1">
    <property type="entry name" value="DNA REPAIR PROTEIN RAD51 HOMOLOG 3"/>
    <property type="match status" value="1"/>
</dbReference>
<comment type="subcellular location">
    <subcellularLocation>
        <location evidence="1">Nucleus</location>
    </subcellularLocation>
</comment>
<sequence>MASAFVEDFRTATLSRDELLEGIIYFRVHDFVEQFEVTESLPALLEANPSIVLVVIDSVAFHFRHAFEEHGQRLRALNSFSLKLKRLASDHGLAVSCQILVIYQVEKCSLTTASLWLPRL</sequence>
<proteinExistence type="predicted"/>
<evidence type="ECO:0000256" key="2">
    <source>
        <dbReference type="ARBA" id="ARBA00022741"/>
    </source>
</evidence>